<reference evidence="4" key="1">
    <citation type="journal article" date="2019" name="Int. J. Syst. Evol. Microbiol.">
        <title>The Global Catalogue of Microorganisms (GCM) 10K type strain sequencing project: providing services to taxonomists for standard genome sequencing and annotation.</title>
        <authorList>
            <consortium name="The Broad Institute Genomics Platform"/>
            <consortium name="The Broad Institute Genome Sequencing Center for Infectious Disease"/>
            <person name="Wu L."/>
            <person name="Ma J."/>
        </authorList>
    </citation>
    <scope>NUCLEOTIDE SEQUENCE [LARGE SCALE GENOMIC DNA]</scope>
    <source>
        <strain evidence="4">JCM 31920</strain>
    </source>
</reference>
<dbReference type="Gene3D" id="2.120.10.80">
    <property type="entry name" value="Kelch-type beta propeller"/>
    <property type="match status" value="1"/>
</dbReference>
<dbReference type="PANTHER" id="PTHR24412">
    <property type="entry name" value="KELCH PROTEIN"/>
    <property type="match status" value="1"/>
</dbReference>
<evidence type="ECO:0000256" key="1">
    <source>
        <dbReference type="ARBA" id="ARBA00022441"/>
    </source>
</evidence>
<keyword evidence="2" id="KW-0677">Repeat</keyword>
<name>A0ABP8M2B3_9BACT</name>
<dbReference type="Proteomes" id="UP001501508">
    <property type="component" value="Unassembled WGS sequence"/>
</dbReference>
<comment type="caution">
    <text evidence="3">The sequence shown here is derived from an EMBL/GenBank/DDBJ whole genome shotgun (WGS) entry which is preliminary data.</text>
</comment>
<evidence type="ECO:0000313" key="4">
    <source>
        <dbReference type="Proteomes" id="UP001501508"/>
    </source>
</evidence>
<protein>
    <recommendedName>
        <fullName evidence="5">N-acetylneuraminate epimerase</fullName>
    </recommendedName>
</protein>
<keyword evidence="1" id="KW-0880">Kelch repeat</keyword>
<dbReference type="PANTHER" id="PTHR24412:SF489">
    <property type="entry name" value="RING FINGER DOMAIN AND KELCH REPEAT-CONTAINING PROTEIN DDB_G0271372"/>
    <property type="match status" value="1"/>
</dbReference>
<dbReference type="InterPro" id="IPR013783">
    <property type="entry name" value="Ig-like_fold"/>
</dbReference>
<dbReference type="SUPFAM" id="SSF117281">
    <property type="entry name" value="Kelch motif"/>
    <property type="match status" value="1"/>
</dbReference>
<evidence type="ECO:0008006" key="5">
    <source>
        <dbReference type="Google" id="ProtNLM"/>
    </source>
</evidence>
<proteinExistence type="predicted"/>
<evidence type="ECO:0000313" key="3">
    <source>
        <dbReference type="EMBL" id="GAA4441778.1"/>
    </source>
</evidence>
<keyword evidence="4" id="KW-1185">Reference proteome</keyword>
<dbReference type="Gene3D" id="2.60.40.10">
    <property type="entry name" value="Immunoglobulins"/>
    <property type="match status" value="1"/>
</dbReference>
<sequence>MISGQNLASNLSDNIIKVGGVPVTFVERLNEFGAISTDGGKTQILLTCVPPGAQSGEVTLTVGDQTLEMGGLVIHTYGSGGAWKQVKDYPGIGAGIDQKGFVINNKIYTGFAINPESNQPCLLAFDPATNKWERKADFPGGARTAFVAFGVGGKGYVGLGNRGDASSLTDSFEKDFWEYDPSTDKWTKKADFPGNRRSGAYSMSIGGRGYVGGGLDVAIKIVNDFWEYNPNSDSWQKKKSFPRIEAFSYGVNHEIPITFSSKNFGYFISGEMADIYGLKYACWLYSPGDDDWYYIPQIPLPEIPANLSQTGFWSKIFTFGFSIDDKVYIGAPNAYYKGDKPGNFFVFDEQTLQWTKLADYPGWTGRSAYYVVGRKAYVGLDHLQSDLWEFAP</sequence>
<organism evidence="3 4">
    <name type="scientific">Ravibacter arvi</name>
    <dbReference type="NCBI Taxonomy" id="2051041"/>
    <lineage>
        <taxon>Bacteria</taxon>
        <taxon>Pseudomonadati</taxon>
        <taxon>Bacteroidota</taxon>
        <taxon>Cytophagia</taxon>
        <taxon>Cytophagales</taxon>
        <taxon>Spirosomataceae</taxon>
        <taxon>Ravibacter</taxon>
    </lineage>
</organism>
<evidence type="ECO:0000256" key="2">
    <source>
        <dbReference type="ARBA" id="ARBA00022737"/>
    </source>
</evidence>
<gene>
    <name evidence="3" type="ORF">GCM10023091_27550</name>
</gene>
<dbReference type="EMBL" id="BAABEY010000025">
    <property type="protein sequence ID" value="GAA4441778.1"/>
    <property type="molecule type" value="Genomic_DNA"/>
</dbReference>
<accession>A0ABP8M2B3</accession>
<dbReference type="InterPro" id="IPR015915">
    <property type="entry name" value="Kelch-typ_b-propeller"/>
</dbReference>